<dbReference type="InterPro" id="IPR050801">
    <property type="entry name" value="Ca-Dep_Lectins_ImmuneDev"/>
</dbReference>
<evidence type="ECO:0000313" key="3">
    <source>
        <dbReference type="EMBL" id="EEN55028.1"/>
    </source>
</evidence>
<evidence type="ECO:0000259" key="2">
    <source>
        <dbReference type="PROSITE" id="PS50041"/>
    </source>
</evidence>
<dbReference type="InterPro" id="IPR001304">
    <property type="entry name" value="C-type_lectin-like"/>
</dbReference>
<keyword evidence="1" id="KW-1015">Disulfide bond</keyword>
<dbReference type="SUPFAM" id="SSF56436">
    <property type="entry name" value="C-type lectin-like"/>
    <property type="match status" value="2"/>
</dbReference>
<dbReference type="InParanoid" id="C3YY69"/>
<reference evidence="3" key="1">
    <citation type="journal article" date="2008" name="Nature">
        <title>The amphioxus genome and the evolution of the chordate karyotype.</title>
        <authorList>
            <consortium name="US DOE Joint Genome Institute (JGI-PGF)"/>
            <person name="Putnam N.H."/>
            <person name="Butts T."/>
            <person name="Ferrier D.E.K."/>
            <person name="Furlong R.F."/>
            <person name="Hellsten U."/>
            <person name="Kawashima T."/>
            <person name="Robinson-Rechavi M."/>
            <person name="Shoguchi E."/>
            <person name="Terry A."/>
            <person name="Yu J.-K."/>
            <person name="Benito-Gutierrez E.L."/>
            <person name="Dubchak I."/>
            <person name="Garcia-Fernandez J."/>
            <person name="Gibson-Brown J.J."/>
            <person name="Grigoriev I.V."/>
            <person name="Horton A.C."/>
            <person name="de Jong P.J."/>
            <person name="Jurka J."/>
            <person name="Kapitonov V.V."/>
            <person name="Kohara Y."/>
            <person name="Kuroki Y."/>
            <person name="Lindquist E."/>
            <person name="Lucas S."/>
            <person name="Osoegawa K."/>
            <person name="Pennacchio L.A."/>
            <person name="Salamov A.A."/>
            <person name="Satou Y."/>
            <person name="Sauka-Spengler T."/>
            <person name="Schmutz J."/>
            <person name="Shin-I T."/>
            <person name="Toyoda A."/>
            <person name="Bronner-Fraser M."/>
            <person name="Fujiyama A."/>
            <person name="Holland L.Z."/>
            <person name="Holland P.W.H."/>
            <person name="Satoh N."/>
            <person name="Rokhsar D.S."/>
        </authorList>
    </citation>
    <scope>NUCLEOTIDE SEQUENCE [LARGE SCALE GENOMIC DNA]</scope>
    <source>
        <strain evidence="3">S238N-H82</strain>
        <tissue evidence="3">Testes</tissue>
    </source>
</reference>
<dbReference type="SMART" id="SM00034">
    <property type="entry name" value="CLECT"/>
    <property type="match status" value="2"/>
</dbReference>
<dbReference type="PANTHER" id="PTHR22801">
    <property type="entry name" value="LITHOSTATHINE"/>
    <property type="match status" value="1"/>
</dbReference>
<dbReference type="PANTHER" id="PTHR22801:SF63">
    <property type="entry name" value="C-TYPE LECTIN DOMAIN-CONTAINING PROTEIN"/>
    <property type="match status" value="1"/>
</dbReference>
<dbReference type="eggNOG" id="KOG4297">
    <property type="taxonomic scope" value="Eukaryota"/>
</dbReference>
<dbReference type="InterPro" id="IPR016187">
    <property type="entry name" value="CTDL_fold"/>
</dbReference>
<accession>C3YY69</accession>
<gene>
    <name evidence="3" type="ORF">BRAFLDRAFT_79948</name>
</gene>
<dbReference type="AlphaFoldDB" id="C3YY69"/>
<dbReference type="InterPro" id="IPR018378">
    <property type="entry name" value="C-type_lectin_CS"/>
</dbReference>
<feature type="domain" description="C-type lectin" evidence="2">
    <location>
        <begin position="177"/>
        <end position="298"/>
    </location>
</feature>
<proteinExistence type="predicted"/>
<dbReference type="InterPro" id="IPR016186">
    <property type="entry name" value="C-type_lectin-like/link_sf"/>
</dbReference>
<name>C3YY69_BRAFL</name>
<dbReference type="Pfam" id="PF00059">
    <property type="entry name" value="Lectin_C"/>
    <property type="match status" value="2"/>
</dbReference>
<evidence type="ECO:0000256" key="1">
    <source>
        <dbReference type="ARBA" id="ARBA00023157"/>
    </source>
</evidence>
<dbReference type="EMBL" id="GG666563">
    <property type="protein sequence ID" value="EEN55028.1"/>
    <property type="molecule type" value="Genomic_DNA"/>
</dbReference>
<dbReference type="PROSITE" id="PS00615">
    <property type="entry name" value="C_TYPE_LECTIN_1"/>
    <property type="match status" value="1"/>
</dbReference>
<dbReference type="Gene3D" id="3.10.100.10">
    <property type="entry name" value="Mannose-Binding Protein A, subunit A"/>
    <property type="match status" value="2"/>
</dbReference>
<feature type="domain" description="C-type lectin" evidence="2">
    <location>
        <begin position="40"/>
        <end position="165"/>
    </location>
</feature>
<organism>
    <name type="scientific">Branchiostoma floridae</name>
    <name type="common">Florida lancelet</name>
    <name type="synonym">Amphioxus</name>
    <dbReference type="NCBI Taxonomy" id="7739"/>
    <lineage>
        <taxon>Eukaryota</taxon>
        <taxon>Metazoa</taxon>
        <taxon>Chordata</taxon>
        <taxon>Cephalochordata</taxon>
        <taxon>Leptocardii</taxon>
        <taxon>Amphioxiformes</taxon>
        <taxon>Branchiostomatidae</taxon>
        <taxon>Branchiostoma</taxon>
    </lineage>
</organism>
<dbReference type="PROSITE" id="PS50041">
    <property type="entry name" value="C_TYPE_LECTIN_2"/>
    <property type="match status" value="2"/>
</dbReference>
<dbReference type="CDD" id="cd00037">
    <property type="entry name" value="CLECT"/>
    <property type="match status" value="2"/>
</dbReference>
<sequence>MSASHSVQARASPLTTPVTSFVHVFPDVSVSQCPGQSIAFNHACYEFPGAELRNVEARQYCEGRNGTLAMPKTPAVDAYIVGIIQYSGYQAGYWIGIEDPGPVNAAPLWSDGTPVTSGCQYDAFAEGEPNFLKFRDRMPPQCAMIGSDFLWSTDTCDYEKRFICQYVPDCPTGYHKLKDTCYGAKQAVLNYIQAESACAQDGGTLAMPKHLQTDFFLIGLMIREAPDEDFWIGIEDRRWEYNHMFADGIMLADCAFIKWSSIAPRDRAHMMNCIMYWSSRGYFWHDMPCMERMSYVCQIGEWEWMFMATLCNCKKKPKVRWYRPLLRDTYDADSSTLYIFT</sequence>
<protein>
    <recommendedName>
        <fullName evidence="2">C-type lectin domain-containing protein</fullName>
    </recommendedName>
</protein>